<proteinExistence type="predicted"/>
<feature type="region of interest" description="Disordered" evidence="1">
    <location>
        <begin position="15"/>
        <end position="35"/>
    </location>
</feature>
<keyword evidence="3" id="KW-1185">Reference proteome</keyword>
<name>A0A8H3X4G0_GIGMA</name>
<comment type="caution">
    <text evidence="2">The sequence shown here is derived from an EMBL/GenBank/DDBJ whole genome shotgun (WGS) entry which is preliminary data.</text>
</comment>
<dbReference type="Proteomes" id="UP000439903">
    <property type="component" value="Unassembled WGS sequence"/>
</dbReference>
<feature type="compositionally biased region" description="Acidic residues" evidence="1">
    <location>
        <begin position="64"/>
        <end position="73"/>
    </location>
</feature>
<feature type="compositionally biased region" description="Basic and acidic residues" evidence="1">
    <location>
        <begin position="74"/>
        <end position="90"/>
    </location>
</feature>
<feature type="region of interest" description="Disordered" evidence="1">
    <location>
        <begin position="61"/>
        <end position="90"/>
    </location>
</feature>
<evidence type="ECO:0000313" key="2">
    <source>
        <dbReference type="EMBL" id="KAF0412769.1"/>
    </source>
</evidence>
<protein>
    <submittedName>
        <fullName evidence="2">Uncharacterized protein</fullName>
    </submittedName>
</protein>
<evidence type="ECO:0000256" key="1">
    <source>
        <dbReference type="SAM" id="MobiDB-lite"/>
    </source>
</evidence>
<accession>A0A8H3X4G0</accession>
<gene>
    <name evidence="2" type="ORF">F8M41_007860</name>
</gene>
<dbReference type="OrthoDB" id="2426826at2759"/>
<organism evidence="2 3">
    <name type="scientific">Gigaspora margarita</name>
    <dbReference type="NCBI Taxonomy" id="4874"/>
    <lineage>
        <taxon>Eukaryota</taxon>
        <taxon>Fungi</taxon>
        <taxon>Fungi incertae sedis</taxon>
        <taxon>Mucoromycota</taxon>
        <taxon>Glomeromycotina</taxon>
        <taxon>Glomeromycetes</taxon>
        <taxon>Diversisporales</taxon>
        <taxon>Gigasporaceae</taxon>
        <taxon>Gigaspora</taxon>
    </lineage>
</organism>
<dbReference type="EMBL" id="WTPW01001806">
    <property type="protein sequence ID" value="KAF0412769.1"/>
    <property type="molecule type" value="Genomic_DNA"/>
</dbReference>
<sequence>MGIYKSYKLRSQARQAAQKSVEKRQAISRNRKSQSLINDLDQEQLDNIYKMLTKEQVVSHGDGELESFDNEEQEFSHDDEISKEEYQKSN</sequence>
<reference evidence="2 3" key="1">
    <citation type="journal article" date="2019" name="Environ. Microbiol.">
        <title>At the nexus of three kingdoms: the genome of the mycorrhizal fungus Gigaspora margarita provides insights into plant, endobacterial and fungal interactions.</title>
        <authorList>
            <person name="Venice F."/>
            <person name="Ghignone S."/>
            <person name="Salvioli di Fossalunga A."/>
            <person name="Amselem J."/>
            <person name="Novero M."/>
            <person name="Xianan X."/>
            <person name="Sedzielewska Toro K."/>
            <person name="Morin E."/>
            <person name="Lipzen A."/>
            <person name="Grigoriev I.V."/>
            <person name="Henrissat B."/>
            <person name="Martin F.M."/>
            <person name="Bonfante P."/>
        </authorList>
    </citation>
    <scope>NUCLEOTIDE SEQUENCE [LARGE SCALE GENOMIC DNA]</scope>
    <source>
        <strain evidence="2 3">BEG34</strain>
    </source>
</reference>
<evidence type="ECO:0000313" key="3">
    <source>
        <dbReference type="Proteomes" id="UP000439903"/>
    </source>
</evidence>
<dbReference type="AlphaFoldDB" id="A0A8H3X4G0"/>